<feature type="transmembrane region" description="Helical" evidence="1">
    <location>
        <begin position="75"/>
        <end position="97"/>
    </location>
</feature>
<sequence length="211" mass="22884">MKLLVKIPKYCLGLLFLAVGVTFSIKSNLGISPVNSIGYVLSVIMGIDQGKVITVIFSVYVLLQLVLLRRKFKPQYLLQIAFSSIFGYFVSFSNSMLTFPVADFYPLQLAYLVVSIILVALGVTLYMGADLMPMPAEGVMLAITQLTGISFHKVKMIFDTAVVMISVAVGLIFAGHILGVREGTVLSALFVGKLVGVFNSMKAKMNLKTAA</sequence>
<feature type="transmembrane region" description="Helical" evidence="1">
    <location>
        <begin position="7"/>
        <end position="25"/>
    </location>
</feature>
<feature type="transmembrane region" description="Helical" evidence="1">
    <location>
        <begin position="156"/>
        <end position="178"/>
    </location>
</feature>
<accession>A0ABS4G789</accession>
<feature type="transmembrane region" description="Helical" evidence="1">
    <location>
        <begin position="37"/>
        <end position="63"/>
    </location>
</feature>
<dbReference type="RefSeq" id="WP_209460608.1">
    <property type="nucleotide sequence ID" value="NZ_JAGGKC010000030.1"/>
</dbReference>
<keyword evidence="3" id="KW-1185">Reference proteome</keyword>
<dbReference type="Proteomes" id="UP001519271">
    <property type="component" value="Unassembled WGS sequence"/>
</dbReference>
<organism evidence="2 3">
    <name type="scientific">Youngiibacter multivorans</name>
    <dbReference type="NCBI Taxonomy" id="937251"/>
    <lineage>
        <taxon>Bacteria</taxon>
        <taxon>Bacillati</taxon>
        <taxon>Bacillota</taxon>
        <taxon>Clostridia</taxon>
        <taxon>Eubacteriales</taxon>
        <taxon>Clostridiaceae</taxon>
        <taxon>Youngiibacter</taxon>
    </lineage>
</organism>
<evidence type="ECO:0000256" key="1">
    <source>
        <dbReference type="SAM" id="Phobius"/>
    </source>
</evidence>
<gene>
    <name evidence="2" type="ORF">J2Z34_002945</name>
</gene>
<evidence type="ECO:0000313" key="2">
    <source>
        <dbReference type="EMBL" id="MBP1920433.1"/>
    </source>
</evidence>
<keyword evidence="1" id="KW-1133">Transmembrane helix</keyword>
<dbReference type="EMBL" id="JAGGKC010000030">
    <property type="protein sequence ID" value="MBP1920433.1"/>
    <property type="molecule type" value="Genomic_DNA"/>
</dbReference>
<proteinExistence type="predicted"/>
<dbReference type="Pfam" id="PF19700">
    <property type="entry name" value="DUF6198"/>
    <property type="match status" value="1"/>
</dbReference>
<dbReference type="PANTHER" id="PTHR40078:SF1">
    <property type="entry name" value="INTEGRAL MEMBRANE PROTEIN"/>
    <property type="match status" value="1"/>
</dbReference>
<keyword evidence="1" id="KW-0472">Membrane</keyword>
<name>A0ABS4G789_9CLOT</name>
<comment type="caution">
    <text evidence="2">The sequence shown here is derived from an EMBL/GenBank/DDBJ whole genome shotgun (WGS) entry which is preliminary data.</text>
</comment>
<keyword evidence="1" id="KW-0812">Transmembrane</keyword>
<protein>
    <submittedName>
        <fullName evidence="2">Membrane protein YczE</fullName>
    </submittedName>
</protein>
<evidence type="ECO:0000313" key="3">
    <source>
        <dbReference type="Proteomes" id="UP001519271"/>
    </source>
</evidence>
<feature type="transmembrane region" description="Helical" evidence="1">
    <location>
        <begin position="184"/>
        <end position="201"/>
    </location>
</feature>
<reference evidence="2 3" key="1">
    <citation type="submission" date="2021-03" db="EMBL/GenBank/DDBJ databases">
        <title>Genomic Encyclopedia of Type Strains, Phase IV (KMG-IV): sequencing the most valuable type-strain genomes for metagenomic binning, comparative biology and taxonomic classification.</title>
        <authorList>
            <person name="Goeker M."/>
        </authorList>
    </citation>
    <scope>NUCLEOTIDE SEQUENCE [LARGE SCALE GENOMIC DNA]</scope>
    <source>
        <strain evidence="2 3">DSM 6139</strain>
    </source>
</reference>
<dbReference type="PANTHER" id="PTHR40078">
    <property type="entry name" value="INTEGRAL MEMBRANE PROTEIN-RELATED"/>
    <property type="match status" value="1"/>
</dbReference>
<feature type="transmembrane region" description="Helical" evidence="1">
    <location>
        <begin position="109"/>
        <end position="129"/>
    </location>
</feature>
<dbReference type="InterPro" id="IPR038750">
    <property type="entry name" value="YczE/YyaS-like"/>
</dbReference>